<name>A0A1R2C4S4_9CILI</name>
<dbReference type="OrthoDB" id="309918at2759"/>
<keyword evidence="5" id="KW-0472">Membrane</keyword>
<dbReference type="InterPro" id="IPR054549">
    <property type="entry name" value="UVB_sens_RUS_dom"/>
</dbReference>
<feature type="domain" description="Protein root UVB sensitive/RUS" evidence="6">
    <location>
        <begin position="8"/>
        <end position="236"/>
    </location>
</feature>
<evidence type="ECO:0000313" key="8">
    <source>
        <dbReference type="Proteomes" id="UP000187209"/>
    </source>
</evidence>
<keyword evidence="4" id="KW-1133">Transmembrane helix</keyword>
<accession>A0A1R2C4S4</accession>
<dbReference type="Proteomes" id="UP000187209">
    <property type="component" value="Unassembled WGS sequence"/>
</dbReference>
<evidence type="ECO:0000256" key="3">
    <source>
        <dbReference type="ARBA" id="ARBA00022692"/>
    </source>
</evidence>
<evidence type="ECO:0000256" key="2">
    <source>
        <dbReference type="ARBA" id="ARBA00007558"/>
    </source>
</evidence>
<comment type="caution">
    <text evidence="7">The sequence shown here is derived from an EMBL/GenBank/DDBJ whole genome shotgun (WGS) entry which is preliminary data.</text>
</comment>
<comment type="subcellular location">
    <subcellularLocation>
        <location evidence="1">Membrane</location>
    </subcellularLocation>
</comment>
<dbReference type="Pfam" id="PF04884">
    <property type="entry name" value="UVB_sens_prot"/>
    <property type="match status" value="1"/>
</dbReference>
<evidence type="ECO:0000256" key="1">
    <source>
        <dbReference type="ARBA" id="ARBA00004370"/>
    </source>
</evidence>
<evidence type="ECO:0000256" key="4">
    <source>
        <dbReference type="ARBA" id="ARBA00022989"/>
    </source>
</evidence>
<dbReference type="GO" id="GO:0016020">
    <property type="term" value="C:membrane"/>
    <property type="evidence" value="ECO:0007669"/>
    <property type="project" value="UniProtKB-SubCell"/>
</dbReference>
<dbReference type="EMBL" id="MPUH01000283">
    <property type="protein sequence ID" value="OMJ84023.1"/>
    <property type="molecule type" value="Genomic_DNA"/>
</dbReference>
<comment type="similarity">
    <text evidence="2">Belongs to the RUS1 family.</text>
</comment>
<dbReference type="PANTHER" id="PTHR12770">
    <property type="entry name" value="RUS1 FAMILY PROTEIN C16ORF58"/>
    <property type="match status" value="1"/>
</dbReference>
<organism evidence="7 8">
    <name type="scientific">Stentor coeruleus</name>
    <dbReference type="NCBI Taxonomy" id="5963"/>
    <lineage>
        <taxon>Eukaryota</taxon>
        <taxon>Sar</taxon>
        <taxon>Alveolata</taxon>
        <taxon>Ciliophora</taxon>
        <taxon>Postciliodesmatophora</taxon>
        <taxon>Heterotrichea</taxon>
        <taxon>Heterotrichida</taxon>
        <taxon>Stentoridae</taxon>
        <taxon>Stentor</taxon>
    </lineage>
</organism>
<evidence type="ECO:0000259" key="6">
    <source>
        <dbReference type="Pfam" id="PF04884"/>
    </source>
</evidence>
<protein>
    <recommendedName>
        <fullName evidence="6">Protein root UVB sensitive/RUS domain-containing protein</fullName>
    </recommendedName>
</protein>
<keyword evidence="3" id="KW-0812">Transmembrane</keyword>
<proteinExistence type="inferred from homology"/>
<reference evidence="7 8" key="1">
    <citation type="submission" date="2016-11" db="EMBL/GenBank/DDBJ databases">
        <title>The macronuclear genome of Stentor coeruleus: a giant cell with tiny introns.</title>
        <authorList>
            <person name="Slabodnick M."/>
            <person name="Ruby J.G."/>
            <person name="Reiff S.B."/>
            <person name="Swart E.C."/>
            <person name="Gosai S."/>
            <person name="Prabakaran S."/>
            <person name="Witkowska E."/>
            <person name="Larue G.E."/>
            <person name="Fisher S."/>
            <person name="Freeman R.M."/>
            <person name="Gunawardena J."/>
            <person name="Chu W."/>
            <person name="Stover N.A."/>
            <person name="Gregory B.D."/>
            <person name="Nowacki M."/>
            <person name="Derisi J."/>
            <person name="Roy S.W."/>
            <person name="Marshall W.F."/>
            <person name="Sood P."/>
        </authorList>
    </citation>
    <scope>NUCLEOTIDE SEQUENCE [LARGE SCALE GENOMIC DNA]</scope>
    <source>
        <strain evidence="7">WM001</strain>
    </source>
</reference>
<dbReference type="InterPro" id="IPR006968">
    <property type="entry name" value="RUS_fam"/>
</dbReference>
<keyword evidence="8" id="KW-1185">Reference proteome</keyword>
<dbReference type="PANTHER" id="PTHR12770:SF31">
    <property type="entry name" value="RUS FAMILY MEMBER 1"/>
    <property type="match status" value="1"/>
</dbReference>
<dbReference type="AlphaFoldDB" id="A0A1R2C4S4"/>
<gene>
    <name evidence="7" type="ORF">SteCoe_14947</name>
</gene>
<evidence type="ECO:0000256" key="5">
    <source>
        <dbReference type="ARBA" id="ARBA00023136"/>
    </source>
</evidence>
<evidence type="ECO:0000313" key="7">
    <source>
        <dbReference type="EMBL" id="OMJ84023.1"/>
    </source>
</evidence>
<sequence>MRPRYQVLTSKKKNFFFPENYPDSVRKTYLGYMNYNLLMQFSSSALGVLSTQQLLLALGADSLTASAALNWIIKDGIGQLGGVIYAGTTGNQFDENPKFYKWISAFSLNISCFIELLTPLFPGYFLPLASIGTMGKNISAISGSASRAAIHLHMCNENNLADLTAKSSTQTTASCLLGTFFGSLCGYYATTYWVGASFFLGFSIVHLLSCYKGIGYIELNTLNIQRLDILLEEYEKSGKILSAEEVGKRERIAIPYKGKVVIGSTKVFEKYERFDKCIIALEGDIANLVYEENAEAKDMILGYVKAKELLYGKGYKIGSLGEFEMMGWNVNRPFLSPNNTRIRFLDEKEV</sequence>